<dbReference type="EC" id="7.4.2.9" evidence="8"/>
<dbReference type="NCBIfam" id="NF008453">
    <property type="entry name" value="PRK11308.1"/>
    <property type="match status" value="2"/>
</dbReference>
<keyword evidence="3" id="KW-0813">Transport</keyword>
<dbReference type="PANTHER" id="PTHR43297">
    <property type="entry name" value="OLIGOPEPTIDE TRANSPORT ATP-BINDING PROTEIN APPD"/>
    <property type="match status" value="1"/>
</dbReference>
<feature type="domain" description="ABC transporter" evidence="10">
    <location>
        <begin position="8"/>
        <end position="255"/>
    </location>
</feature>
<accession>A0A2U1TSV9</accession>
<dbReference type="InterPro" id="IPR050388">
    <property type="entry name" value="ABC_Ni/Peptide_Import"/>
</dbReference>
<dbReference type="InterPro" id="IPR013563">
    <property type="entry name" value="Oligopep_ABC_C"/>
</dbReference>
<evidence type="ECO:0000313" key="11">
    <source>
        <dbReference type="EMBL" id="PWC12504.1"/>
    </source>
</evidence>
<dbReference type="AlphaFoldDB" id="A0A2U1TSV9"/>
<dbReference type="PANTHER" id="PTHR43297:SF2">
    <property type="entry name" value="DIPEPTIDE TRANSPORT ATP-BINDING PROTEIN DPPD"/>
    <property type="match status" value="1"/>
</dbReference>
<keyword evidence="12" id="KW-1185">Reference proteome</keyword>
<dbReference type="InterPro" id="IPR017871">
    <property type="entry name" value="ABC_transporter-like_CS"/>
</dbReference>
<dbReference type="PROSITE" id="PS50893">
    <property type="entry name" value="ABC_TRANSPORTER_2"/>
    <property type="match status" value="2"/>
</dbReference>
<evidence type="ECO:0000256" key="8">
    <source>
        <dbReference type="ARBA" id="ARBA00038852"/>
    </source>
</evidence>
<keyword evidence="7" id="KW-0472">Membrane</keyword>
<dbReference type="NCBIfam" id="NF007739">
    <property type="entry name" value="PRK10419.1"/>
    <property type="match status" value="2"/>
</dbReference>
<feature type="domain" description="ABC transporter" evidence="10">
    <location>
        <begin position="275"/>
        <end position="525"/>
    </location>
</feature>
<dbReference type="SUPFAM" id="SSF52540">
    <property type="entry name" value="P-loop containing nucleoside triphosphate hydrolases"/>
    <property type="match status" value="2"/>
</dbReference>
<reference evidence="11 12" key="1">
    <citation type="submission" date="2018-04" db="EMBL/GenBank/DDBJ databases">
        <title>Brenneria corticis sp.nov.</title>
        <authorList>
            <person name="Li Y."/>
        </authorList>
    </citation>
    <scope>NUCLEOTIDE SEQUENCE [LARGE SCALE GENOMIC DNA]</scope>
    <source>
        <strain evidence="11 12">CFCC 11842</strain>
    </source>
</reference>
<comment type="subcellular location">
    <subcellularLocation>
        <location evidence="1">Cell inner membrane</location>
        <topology evidence="1">Peripheral membrane protein</topology>
    </subcellularLocation>
</comment>
<keyword evidence="5" id="KW-0547">Nucleotide-binding</keyword>
<dbReference type="Pfam" id="PF00005">
    <property type="entry name" value="ABC_tran"/>
    <property type="match status" value="2"/>
</dbReference>
<comment type="caution">
    <text evidence="11">The sequence shown here is derived from an EMBL/GenBank/DDBJ whole genome shotgun (WGS) entry which is preliminary data.</text>
</comment>
<dbReference type="CDD" id="cd03257">
    <property type="entry name" value="ABC_NikE_OppD_transporters"/>
    <property type="match status" value="2"/>
</dbReference>
<keyword evidence="6 11" id="KW-0067">ATP-binding</keyword>
<dbReference type="RefSeq" id="WP_136167736.1">
    <property type="nucleotide sequence ID" value="NZ_KZ819087.1"/>
</dbReference>
<dbReference type="Proteomes" id="UP000296159">
    <property type="component" value="Unassembled WGS sequence"/>
</dbReference>
<evidence type="ECO:0000256" key="6">
    <source>
        <dbReference type="ARBA" id="ARBA00022840"/>
    </source>
</evidence>
<organism evidence="11 12">
    <name type="scientific">Brenneria corticis</name>
    <dbReference type="NCBI Taxonomy" id="2173106"/>
    <lineage>
        <taxon>Bacteria</taxon>
        <taxon>Pseudomonadati</taxon>
        <taxon>Pseudomonadota</taxon>
        <taxon>Gammaproteobacteria</taxon>
        <taxon>Enterobacterales</taxon>
        <taxon>Pectobacteriaceae</taxon>
        <taxon>Brenneria</taxon>
    </lineage>
</organism>
<dbReference type="SMART" id="SM00382">
    <property type="entry name" value="AAA"/>
    <property type="match status" value="2"/>
</dbReference>
<dbReference type="Gene3D" id="3.40.50.300">
    <property type="entry name" value="P-loop containing nucleotide triphosphate hydrolases"/>
    <property type="match status" value="2"/>
</dbReference>
<evidence type="ECO:0000256" key="1">
    <source>
        <dbReference type="ARBA" id="ARBA00004417"/>
    </source>
</evidence>
<dbReference type="Pfam" id="PF08352">
    <property type="entry name" value="oligo_HPY"/>
    <property type="match status" value="2"/>
</dbReference>
<dbReference type="GO" id="GO:0005886">
    <property type="term" value="C:plasma membrane"/>
    <property type="evidence" value="ECO:0007669"/>
    <property type="project" value="UniProtKB-SubCell"/>
</dbReference>
<dbReference type="GO" id="GO:0015833">
    <property type="term" value="P:peptide transport"/>
    <property type="evidence" value="ECO:0007669"/>
    <property type="project" value="InterPro"/>
</dbReference>
<dbReference type="PROSITE" id="PS00211">
    <property type="entry name" value="ABC_TRANSPORTER_1"/>
    <property type="match status" value="2"/>
</dbReference>
<dbReference type="InterPro" id="IPR003593">
    <property type="entry name" value="AAA+_ATPase"/>
</dbReference>
<evidence type="ECO:0000256" key="9">
    <source>
        <dbReference type="ARBA" id="ARBA00047356"/>
    </source>
</evidence>
<dbReference type="InterPro" id="IPR003439">
    <property type="entry name" value="ABC_transporter-like_ATP-bd"/>
</dbReference>
<evidence type="ECO:0000259" key="10">
    <source>
        <dbReference type="PROSITE" id="PS50893"/>
    </source>
</evidence>
<comment type="similarity">
    <text evidence="2">Belongs to the ABC transporter superfamily.</text>
</comment>
<evidence type="ECO:0000256" key="2">
    <source>
        <dbReference type="ARBA" id="ARBA00005417"/>
    </source>
</evidence>
<dbReference type="GO" id="GO:0016887">
    <property type="term" value="F:ATP hydrolysis activity"/>
    <property type="evidence" value="ECO:0007669"/>
    <property type="project" value="InterPro"/>
</dbReference>
<dbReference type="InterPro" id="IPR027417">
    <property type="entry name" value="P-loop_NTPase"/>
</dbReference>
<name>A0A2U1TSV9_9GAMM</name>
<proteinExistence type="inferred from homology"/>
<evidence type="ECO:0000313" key="12">
    <source>
        <dbReference type="Proteomes" id="UP000296159"/>
    </source>
</evidence>
<dbReference type="EMBL" id="QDKH01000023">
    <property type="protein sequence ID" value="PWC12504.1"/>
    <property type="molecule type" value="Genomic_DNA"/>
</dbReference>
<evidence type="ECO:0000256" key="5">
    <source>
        <dbReference type="ARBA" id="ARBA00022741"/>
    </source>
</evidence>
<sequence>MSSATHLLQATGLGIGTVDGHALVNDLSFYVDRREIVALVGESGSGKTLSALALMGLLPEGVRQHHGAIMFNGTTIADPRQPFPAGLRGRQMATVFQEPMTSMNPVLKIGEQIAEVLVRHRRLSWRQAHRQAIELLDRVGIIDPAHCAGQYIHQLSGGMRQRAMIASAISCKPALLIADEPTTALDVTIQAQILALLQELQREMAMGILLITHDLGVVARYADRAYVLHRGQLVEQGDVPTLLNSPQNPYTRKLIAASESKPLASTPSAAGRPLLSLRALTKSYPRQRARFFFNRERRTVLFPTTIDIYRGEIVGLIGESGSGKTTLGGAAIGLIPADGGEVIFDGTDLQRASKAQKQALRRRAQIIFQDPYASLNPKMTIGEQIAEPLRVYKLRPVNHIPARVAELLELVGLEPQHARRLPGEFSGGQRQRIAIARALALEPDLLVADEAVSALDLSIRGQILALLNQLRQQLGLTILFISHDLGAVRQVCDRVAVLYRGKVVEYGAAAQVLNAPRHEYTRELIAAAPDIRQALLLRRTG</sequence>
<evidence type="ECO:0000256" key="3">
    <source>
        <dbReference type="ARBA" id="ARBA00022448"/>
    </source>
</evidence>
<protein>
    <recommendedName>
        <fullName evidence="8">ABC-type dipeptide transporter</fullName>
        <ecNumber evidence="8">7.4.2.9</ecNumber>
    </recommendedName>
</protein>
<evidence type="ECO:0000256" key="4">
    <source>
        <dbReference type="ARBA" id="ARBA00022475"/>
    </source>
</evidence>
<comment type="catalytic activity">
    <reaction evidence="9">
        <text>a dipeptide(out) + ATP + H2O = a dipeptide(in) + ADP + phosphate + H(+)</text>
        <dbReference type="Rhea" id="RHEA:23120"/>
        <dbReference type="ChEBI" id="CHEBI:15377"/>
        <dbReference type="ChEBI" id="CHEBI:15378"/>
        <dbReference type="ChEBI" id="CHEBI:30616"/>
        <dbReference type="ChEBI" id="CHEBI:43474"/>
        <dbReference type="ChEBI" id="CHEBI:90799"/>
        <dbReference type="ChEBI" id="CHEBI:456216"/>
        <dbReference type="EC" id="7.4.2.9"/>
    </reaction>
</comment>
<evidence type="ECO:0000256" key="7">
    <source>
        <dbReference type="ARBA" id="ARBA00023136"/>
    </source>
</evidence>
<gene>
    <name evidence="11" type="ORF">DDT56_17710</name>
</gene>
<keyword evidence="4" id="KW-1003">Cell membrane</keyword>
<dbReference type="GO" id="GO:0005524">
    <property type="term" value="F:ATP binding"/>
    <property type="evidence" value="ECO:0007669"/>
    <property type="project" value="UniProtKB-KW"/>
</dbReference>